<protein>
    <recommendedName>
        <fullName evidence="1">YjiS-like domain-containing protein</fullName>
    </recommendedName>
</protein>
<evidence type="ECO:0000313" key="3">
    <source>
        <dbReference type="Proteomes" id="UP000070371"/>
    </source>
</evidence>
<dbReference type="STRING" id="1579316.RC74_03500"/>
<proteinExistence type="predicted"/>
<dbReference type="RefSeq" id="WP_039003002.1">
    <property type="nucleotide sequence ID" value="NZ_CP014327.1"/>
</dbReference>
<feature type="domain" description="YjiS-like" evidence="1">
    <location>
        <begin position="28"/>
        <end position="60"/>
    </location>
</feature>
<dbReference type="EMBL" id="CP014327">
    <property type="protein sequence ID" value="AML50457.1"/>
    <property type="molecule type" value="Genomic_DNA"/>
</dbReference>
<accession>A0A126UX45</accession>
<dbReference type="InterPro" id="IPR009506">
    <property type="entry name" value="YjiS-like"/>
</dbReference>
<sequence length="70" mass="7771">MAFATDIRAAETGILDRIIAAYKGLVERHEQYKVYCATFNELNALSGRDLADLGMNRSMISDIALEAAYK</sequence>
<organism evidence="2 3">
    <name type="scientific">Falsihalocynthiibacter arcticus</name>
    <dbReference type="NCBI Taxonomy" id="1579316"/>
    <lineage>
        <taxon>Bacteria</taxon>
        <taxon>Pseudomonadati</taxon>
        <taxon>Pseudomonadota</taxon>
        <taxon>Alphaproteobacteria</taxon>
        <taxon>Rhodobacterales</taxon>
        <taxon>Roseobacteraceae</taxon>
        <taxon>Falsihalocynthiibacter</taxon>
    </lineage>
</organism>
<dbReference type="AlphaFoldDB" id="A0A126UX45"/>
<evidence type="ECO:0000313" key="2">
    <source>
        <dbReference type="EMBL" id="AML50457.1"/>
    </source>
</evidence>
<gene>
    <name evidence="2" type="ORF">RC74_03500</name>
</gene>
<dbReference type="OrthoDB" id="8244198at2"/>
<dbReference type="Pfam" id="PF06568">
    <property type="entry name" value="YjiS-like"/>
    <property type="match status" value="1"/>
</dbReference>
<keyword evidence="3" id="KW-1185">Reference proteome</keyword>
<evidence type="ECO:0000259" key="1">
    <source>
        <dbReference type="Pfam" id="PF06568"/>
    </source>
</evidence>
<reference evidence="2 3" key="1">
    <citation type="submission" date="2016-02" db="EMBL/GenBank/DDBJ databases">
        <title>Complete genome sequence of Halocynthiibacter arcticus PAMC 20958t from arctic marine sediment.</title>
        <authorList>
            <person name="Lee Y.M."/>
            <person name="Baek K."/>
            <person name="Lee H.K."/>
            <person name="Shin S.C."/>
        </authorList>
    </citation>
    <scope>NUCLEOTIDE SEQUENCE [LARGE SCALE GENOMIC DNA]</scope>
    <source>
        <strain evidence="2">PAMC 20958</strain>
    </source>
</reference>
<dbReference type="Proteomes" id="UP000070371">
    <property type="component" value="Chromosome"/>
</dbReference>
<dbReference type="KEGG" id="hat:RC74_03500"/>
<name>A0A126UX45_9RHOB</name>